<evidence type="ECO:0000256" key="9">
    <source>
        <dbReference type="ARBA" id="ARBA00093353"/>
    </source>
</evidence>
<comment type="subcellular location">
    <subcellularLocation>
        <location evidence="1">Lysosome</location>
    </subcellularLocation>
</comment>
<reference evidence="11" key="1">
    <citation type="submission" date="2022-08" db="UniProtKB">
        <authorList>
            <consortium name="EnsemblMetazoa"/>
        </authorList>
    </citation>
    <scope>IDENTIFICATION</scope>
    <source>
        <strain evidence="11">05x7-T-G4-1.051#20</strain>
    </source>
</reference>
<evidence type="ECO:0000256" key="5">
    <source>
        <dbReference type="ARBA" id="ARBA00023180"/>
    </source>
</evidence>
<dbReference type="EC" id="3.1.2.2" evidence="7"/>
<dbReference type="EnsemblMetazoa" id="G25458.2">
    <property type="protein sequence ID" value="G25458.2:cds"/>
    <property type="gene ID" value="G25458"/>
</dbReference>
<evidence type="ECO:0000256" key="10">
    <source>
        <dbReference type="SAM" id="SignalP"/>
    </source>
</evidence>
<organism evidence="11 12">
    <name type="scientific">Magallana gigas</name>
    <name type="common">Pacific oyster</name>
    <name type="synonym">Crassostrea gigas</name>
    <dbReference type="NCBI Taxonomy" id="29159"/>
    <lineage>
        <taxon>Eukaryota</taxon>
        <taxon>Metazoa</taxon>
        <taxon>Spiralia</taxon>
        <taxon>Lophotrochozoa</taxon>
        <taxon>Mollusca</taxon>
        <taxon>Bivalvia</taxon>
        <taxon>Autobranchia</taxon>
        <taxon>Pteriomorphia</taxon>
        <taxon>Ostreida</taxon>
        <taxon>Ostreoidea</taxon>
        <taxon>Ostreidae</taxon>
        <taxon>Magallana</taxon>
    </lineage>
</organism>
<dbReference type="GO" id="GO:0005764">
    <property type="term" value="C:lysosome"/>
    <property type="evidence" value="ECO:0007669"/>
    <property type="project" value="UniProtKB-SubCell"/>
</dbReference>
<evidence type="ECO:0000256" key="6">
    <source>
        <dbReference type="ARBA" id="ARBA00023228"/>
    </source>
</evidence>
<evidence type="ECO:0000256" key="2">
    <source>
        <dbReference type="ARBA" id="ARBA00010758"/>
    </source>
</evidence>
<keyword evidence="5" id="KW-0325">Glycoprotein</keyword>
<evidence type="ECO:0000256" key="3">
    <source>
        <dbReference type="ARBA" id="ARBA00022729"/>
    </source>
</evidence>
<name>A0A8W8KVK5_MAGGI</name>
<dbReference type="PANTHER" id="PTHR11247">
    <property type="entry name" value="PALMITOYL-PROTEIN THIOESTERASE/DOLICHYLDIPHOSPHATASE 1"/>
    <property type="match status" value="1"/>
</dbReference>
<dbReference type="GO" id="GO:0016790">
    <property type="term" value="F:thiolester hydrolase activity"/>
    <property type="evidence" value="ECO:0007669"/>
    <property type="project" value="TreeGrafter"/>
</dbReference>
<dbReference type="AlphaFoldDB" id="A0A8W8KVK5"/>
<dbReference type="GO" id="GO:0098599">
    <property type="term" value="F:palmitoyl hydrolase activity"/>
    <property type="evidence" value="ECO:0007669"/>
    <property type="project" value="UniProtKB-ARBA"/>
</dbReference>
<protein>
    <recommendedName>
        <fullName evidence="7">palmitoyl-CoA hydrolase</fullName>
        <ecNumber evidence="7">3.1.2.2</ecNumber>
    </recommendedName>
</protein>
<keyword evidence="3 10" id="KW-0732">Signal</keyword>
<comment type="catalytic activity">
    <reaction evidence="8">
        <text>S-hexadecanoyl-N-acetylcysteamine + H2O = N-acetylcysteamine + hexadecanoate + H(+)</text>
        <dbReference type="Rhea" id="RHEA:84099"/>
        <dbReference type="ChEBI" id="CHEBI:7896"/>
        <dbReference type="ChEBI" id="CHEBI:15377"/>
        <dbReference type="ChEBI" id="CHEBI:15378"/>
        <dbReference type="ChEBI" id="CHEBI:74410"/>
        <dbReference type="ChEBI" id="CHEBI:233601"/>
    </reaction>
</comment>
<feature type="chain" id="PRO_5047082279" description="palmitoyl-CoA hydrolase" evidence="10">
    <location>
        <begin position="22"/>
        <end position="291"/>
    </location>
</feature>
<dbReference type="Proteomes" id="UP000005408">
    <property type="component" value="Unassembled WGS sequence"/>
</dbReference>
<evidence type="ECO:0000256" key="8">
    <source>
        <dbReference type="ARBA" id="ARBA00093223"/>
    </source>
</evidence>
<evidence type="ECO:0000256" key="1">
    <source>
        <dbReference type="ARBA" id="ARBA00004371"/>
    </source>
</evidence>
<dbReference type="PANTHER" id="PTHR11247:SF27">
    <property type="entry name" value="LYSOSOMAL THIOESTERASE PPT2"/>
    <property type="match status" value="1"/>
</dbReference>
<evidence type="ECO:0000256" key="4">
    <source>
        <dbReference type="ARBA" id="ARBA00022801"/>
    </source>
</evidence>
<sequence length="291" mass="33900">MRQGKMLAPFLLAVSLICVSCYRPVVLVHGMFGSAPSEFGKTFENWIKSEHNGTIIYAIRMFEKLCSLRPMWYQVGKINEQVREIMRGHPEGVHFVCYSQGGLLCRGIVSSMNHNVHNFISLSSPQAGQYGIPRKWDRYMPANCIKTNIYKFFYTHFVQNHLSVANYWNDPHHQTLYRNYSVFLSHLDGSTPSPNMSEYKRNFLKLHRLVLIGGPDDDVVTPWQSSHFSFYDENENVVEMKKQKFFQDDSFGLQTLYNKKRVHIHTFPGVVHKKWYANRTVFNSAILPYLT</sequence>
<keyword evidence="6" id="KW-0458">Lysosome</keyword>
<keyword evidence="4" id="KW-0378">Hydrolase</keyword>
<keyword evidence="12" id="KW-1185">Reference proteome</keyword>
<dbReference type="Gene3D" id="3.40.50.1820">
    <property type="entry name" value="alpha/beta hydrolase"/>
    <property type="match status" value="1"/>
</dbReference>
<evidence type="ECO:0000313" key="11">
    <source>
        <dbReference type="EnsemblMetazoa" id="G25458.2:cds"/>
    </source>
</evidence>
<evidence type="ECO:0000313" key="12">
    <source>
        <dbReference type="Proteomes" id="UP000005408"/>
    </source>
</evidence>
<evidence type="ECO:0000256" key="7">
    <source>
        <dbReference type="ARBA" id="ARBA00038848"/>
    </source>
</evidence>
<comment type="similarity">
    <text evidence="2">Belongs to the palmitoyl-protein thioesterase family.</text>
</comment>
<dbReference type="Pfam" id="PF02089">
    <property type="entry name" value="Palm_thioest"/>
    <property type="match status" value="1"/>
</dbReference>
<comment type="function">
    <text evidence="9">Catalyzes the cleavage of thioester bonds from S-palmitoyl-CoA or S-palmitoyl-N-acetylcysteamine (unbranched structures) but does not have activity against palmitoylcysteine or palmitoylated proteins, branched structures or bulky head groups. Conversely, hydrolyzes both long and short chain fatty acyl-CoA substrate.</text>
</comment>
<accession>A0A8W8KVK5</accession>
<dbReference type="InterPro" id="IPR029058">
    <property type="entry name" value="AB_hydrolase_fold"/>
</dbReference>
<dbReference type="SUPFAM" id="SSF53474">
    <property type="entry name" value="alpha/beta-Hydrolases"/>
    <property type="match status" value="1"/>
</dbReference>
<proteinExistence type="inferred from homology"/>
<feature type="signal peptide" evidence="10">
    <location>
        <begin position="1"/>
        <end position="21"/>
    </location>
</feature>